<evidence type="ECO:0008006" key="5">
    <source>
        <dbReference type="Google" id="ProtNLM"/>
    </source>
</evidence>
<dbReference type="EMBL" id="LR796758">
    <property type="protein sequence ID" value="CAB4164043.1"/>
    <property type="molecule type" value="Genomic_DNA"/>
</dbReference>
<dbReference type="EMBL" id="LR797502">
    <property type="protein sequence ID" value="CAB4221128.1"/>
    <property type="molecule type" value="Genomic_DNA"/>
</dbReference>
<evidence type="ECO:0000313" key="1">
    <source>
        <dbReference type="EMBL" id="CAB4164043.1"/>
    </source>
</evidence>
<protein>
    <recommendedName>
        <fullName evidence="5">Gp5/Type VI secretion system Vgr protein OB-fold domain-containing protein</fullName>
    </recommendedName>
</protein>
<sequence>MAYNSQRSRGRPAGYKYDRGGVPAEMGPFIGIVVNNVDNTRSGRLQVLIEEFASLNPDGTIRRDDTSLWRTVSYCPPFYGVTPFNGDPAFADNTTGVGTFPGNSSSYGMWFTPPDLGVSVLCFFVGGDPSAGYYTGCIPEAGINHMIPAIGASSKYSVSNNAQADSFVHTKLLPVTEINDYNPAISDIPRFFDQIKPVQSIVAAILFQQGLDRDIIRGPIRSSSQRESPSTVYGISTPGKAIYAKGLDPKTIRGKLERNEVNPQDVNVIGRQGGHTFVMDDGDLDGADTLIRIRTAKGHQITMSDDGDCFFITHANGQTWMEFGKQGTVDVFSTNSVNIRTQGTLNLHADKDINMYAGGKINIKSKDNLRLESDATMTVYAETKMLLYSKTEIGINSGGKLGIKSKQGGWNASGSLNFKGSPINLNGGSPPSVTSAAALKGFKLADTSLTAQGWIPQNGTLSTIVTRAPTHCPYPYANQGVNVTSNLTVDSDTATTAAGAVPAAMTTVVNATNNTTVSLGTAAATVKTVISVDNVALVKPLTVEAYIKEPPANQSIG</sequence>
<evidence type="ECO:0000313" key="2">
    <source>
        <dbReference type="EMBL" id="CAB4165717.1"/>
    </source>
</evidence>
<accession>A0A6J5P366</accession>
<evidence type="ECO:0000313" key="3">
    <source>
        <dbReference type="EMBL" id="CAB4187053.1"/>
    </source>
</evidence>
<gene>
    <name evidence="3" type="ORF">UFOVP1146_399</name>
    <name evidence="4" type="ORF">UFOVP1638_166</name>
    <name evidence="1" type="ORF">UFOVP812_312</name>
    <name evidence="2" type="ORF">UFOVP818_253</name>
</gene>
<proteinExistence type="predicted"/>
<dbReference type="EMBL" id="LR796776">
    <property type="protein sequence ID" value="CAB4165717.1"/>
    <property type="molecule type" value="Genomic_DNA"/>
</dbReference>
<name>A0A6J5P366_9CAUD</name>
<evidence type="ECO:0000313" key="4">
    <source>
        <dbReference type="EMBL" id="CAB4221128.1"/>
    </source>
</evidence>
<organism evidence="2">
    <name type="scientific">uncultured Caudovirales phage</name>
    <dbReference type="NCBI Taxonomy" id="2100421"/>
    <lineage>
        <taxon>Viruses</taxon>
        <taxon>Duplodnaviria</taxon>
        <taxon>Heunggongvirae</taxon>
        <taxon>Uroviricota</taxon>
        <taxon>Caudoviricetes</taxon>
        <taxon>Peduoviridae</taxon>
        <taxon>Maltschvirus</taxon>
        <taxon>Maltschvirus maltsch</taxon>
    </lineage>
</organism>
<reference evidence="2" key="1">
    <citation type="submission" date="2020-04" db="EMBL/GenBank/DDBJ databases">
        <authorList>
            <person name="Chiriac C."/>
            <person name="Salcher M."/>
            <person name="Ghai R."/>
            <person name="Kavagutti S V."/>
        </authorList>
    </citation>
    <scope>NUCLEOTIDE SEQUENCE</scope>
</reference>
<dbReference type="EMBL" id="LR797099">
    <property type="protein sequence ID" value="CAB4187053.1"/>
    <property type="molecule type" value="Genomic_DNA"/>
</dbReference>